<name>A0A1D7SSQ8_9CAUD</name>
<protein>
    <submittedName>
        <fullName evidence="1">Uncharacterized protein</fullName>
    </submittedName>
</protein>
<proteinExistence type="predicted"/>
<reference evidence="1 2" key="1">
    <citation type="journal article" date="2016" name="Environ. Microbiol.">
        <title>Genomic diversification of marine cyanophages into stable ecotypes.</title>
        <authorList>
            <person name="Marston M.F."/>
            <person name="Martiny J.B."/>
        </authorList>
    </citation>
    <scope>NUCLEOTIDE SEQUENCE [LARGE SCALE GENOMIC DNA]</scope>
    <source>
        <strain evidence="1">RW_07_1112</strain>
    </source>
</reference>
<accession>A0A1D7SSQ8</accession>
<sequence length="54" mass="6604">MSDYVFDRDDWEMVFEAICFYDMHKEEGSFNDKQDLAWRTLYGECLYQLHGEPE</sequence>
<organism evidence="1 2">
    <name type="scientific">Cyanophage S-RIM12_RW_07_1112</name>
    <dbReference type="NCBI Taxonomy" id="2928622"/>
    <lineage>
        <taxon>Viruses</taxon>
        <taxon>Duplodnaviria</taxon>
        <taxon>Heunggongvirae</taxon>
        <taxon>Uroviricota</taxon>
        <taxon>Caudoviricetes</taxon>
        <taxon>Pantevenvirales</taxon>
        <taxon>Kyanoviridae</taxon>
        <taxon>Brizovirus</taxon>
        <taxon>Brizovirus syn33</taxon>
    </lineage>
</organism>
<dbReference type="Proteomes" id="UP000222026">
    <property type="component" value="Segment"/>
</dbReference>
<evidence type="ECO:0000313" key="1">
    <source>
        <dbReference type="EMBL" id="AOO16613.1"/>
    </source>
</evidence>
<gene>
    <name evidence="1" type="ORF">RW071112_056</name>
</gene>
<evidence type="ECO:0000313" key="2">
    <source>
        <dbReference type="Proteomes" id="UP000222026"/>
    </source>
</evidence>
<dbReference type="EMBL" id="KX349314">
    <property type="protein sequence ID" value="AOO16613.1"/>
    <property type="molecule type" value="Genomic_DNA"/>
</dbReference>